<evidence type="ECO:0000256" key="1">
    <source>
        <dbReference type="SAM" id="MobiDB-lite"/>
    </source>
</evidence>
<proteinExistence type="predicted"/>
<feature type="region of interest" description="Disordered" evidence="1">
    <location>
        <begin position="227"/>
        <end position="250"/>
    </location>
</feature>
<comment type="caution">
    <text evidence="2">The sequence shown here is derived from an EMBL/GenBank/DDBJ whole genome shotgun (WGS) entry which is preliminary data.</text>
</comment>
<feature type="region of interest" description="Disordered" evidence="1">
    <location>
        <begin position="179"/>
        <end position="207"/>
    </location>
</feature>
<dbReference type="Proteomes" id="UP001153269">
    <property type="component" value="Unassembled WGS sequence"/>
</dbReference>
<evidence type="ECO:0000313" key="3">
    <source>
        <dbReference type="Proteomes" id="UP001153269"/>
    </source>
</evidence>
<keyword evidence="3" id="KW-1185">Reference proteome</keyword>
<evidence type="ECO:0000313" key="2">
    <source>
        <dbReference type="EMBL" id="CAB1448613.1"/>
    </source>
</evidence>
<dbReference type="AlphaFoldDB" id="A0A9N7VHL9"/>
<dbReference type="EMBL" id="CADEAL010003984">
    <property type="protein sequence ID" value="CAB1448613.1"/>
    <property type="molecule type" value="Genomic_DNA"/>
</dbReference>
<reference evidence="2" key="1">
    <citation type="submission" date="2020-03" db="EMBL/GenBank/DDBJ databases">
        <authorList>
            <person name="Weist P."/>
        </authorList>
    </citation>
    <scope>NUCLEOTIDE SEQUENCE</scope>
</reference>
<sequence>MQHGFQLPVYVPEQLLVCVDEKELAQQVDRCWLRVSSCTEAPSYLCLLTCIGFNRDNPLESVTTEPRLLLTDPRQVAAAREPQEEEPLPVRIPDKANTSSMFRVWSWCVSVCVGSNPPVDPELGWERRLSEEIRKRDARAPRSRGCGARYLLDGRRTPRKKHPVTALQRAFLRRGEPTTVQPPAFIHSPSSQCRGSTPETSANASERAESRVQSCVFSCWRRDGLGTGSPLLPRPRPQTPPTRRADGQSGATGFMCQTHGCVAIQMYNSRFVPFVLGAVYLQPTFLDWPLPLFPRREHYKAAACENPPGFLSHLAFNKPCLKVKDNGPRVPRAMRQSPVQAGKQMSVWRRRSAWLLRPLCVFHESEVGGVRALPCQRP</sequence>
<protein>
    <submittedName>
        <fullName evidence="2">Uncharacterized protein</fullName>
    </submittedName>
</protein>
<gene>
    <name evidence="2" type="ORF">PLEPLA_LOCUS36263</name>
</gene>
<organism evidence="2 3">
    <name type="scientific">Pleuronectes platessa</name>
    <name type="common">European plaice</name>
    <dbReference type="NCBI Taxonomy" id="8262"/>
    <lineage>
        <taxon>Eukaryota</taxon>
        <taxon>Metazoa</taxon>
        <taxon>Chordata</taxon>
        <taxon>Craniata</taxon>
        <taxon>Vertebrata</taxon>
        <taxon>Euteleostomi</taxon>
        <taxon>Actinopterygii</taxon>
        <taxon>Neopterygii</taxon>
        <taxon>Teleostei</taxon>
        <taxon>Neoteleostei</taxon>
        <taxon>Acanthomorphata</taxon>
        <taxon>Carangaria</taxon>
        <taxon>Pleuronectiformes</taxon>
        <taxon>Pleuronectoidei</taxon>
        <taxon>Pleuronectidae</taxon>
        <taxon>Pleuronectes</taxon>
    </lineage>
</organism>
<feature type="compositionally biased region" description="Polar residues" evidence="1">
    <location>
        <begin position="188"/>
        <end position="204"/>
    </location>
</feature>
<accession>A0A9N7VHL9</accession>
<name>A0A9N7VHL9_PLEPL</name>